<keyword evidence="3" id="KW-1185">Reference proteome</keyword>
<name>A0A5N5QMA3_9AGAM</name>
<proteinExistence type="predicted"/>
<dbReference type="AlphaFoldDB" id="A0A5N5QMA3"/>
<evidence type="ECO:0000313" key="2">
    <source>
        <dbReference type="EMBL" id="KAB5592804.1"/>
    </source>
</evidence>
<dbReference type="EMBL" id="SSOP01000054">
    <property type="protein sequence ID" value="KAB5592804.1"/>
    <property type="molecule type" value="Genomic_DNA"/>
</dbReference>
<feature type="region of interest" description="Disordered" evidence="1">
    <location>
        <begin position="156"/>
        <end position="193"/>
    </location>
</feature>
<accession>A0A5N5QMA3</accession>
<evidence type="ECO:0000313" key="3">
    <source>
        <dbReference type="Proteomes" id="UP000383932"/>
    </source>
</evidence>
<protein>
    <submittedName>
        <fullName evidence="2">Uncharacterized protein</fullName>
    </submittedName>
</protein>
<evidence type="ECO:0000256" key="1">
    <source>
        <dbReference type="SAM" id="MobiDB-lite"/>
    </source>
</evidence>
<gene>
    <name evidence="2" type="ORF">CTheo_3788</name>
</gene>
<reference evidence="2 3" key="1">
    <citation type="journal article" date="2019" name="Fungal Biol. Biotechnol.">
        <title>Draft genome sequence of fastidious pathogen Ceratobasidium theobromae, which causes vascular-streak dieback in Theobroma cacao.</title>
        <authorList>
            <person name="Ali S.S."/>
            <person name="Asman A."/>
            <person name="Shao J."/>
            <person name="Firmansyah A.P."/>
            <person name="Susilo A.W."/>
            <person name="Rosmana A."/>
            <person name="McMahon P."/>
            <person name="Junaid M."/>
            <person name="Guest D."/>
            <person name="Kheng T.Y."/>
            <person name="Meinhardt L.W."/>
            <person name="Bailey B.A."/>
        </authorList>
    </citation>
    <scope>NUCLEOTIDE SEQUENCE [LARGE SCALE GENOMIC DNA]</scope>
    <source>
        <strain evidence="2 3">CT2</strain>
    </source>
</reference>
<organism evidence="2 3">
    <name type="scientific">Ceratobasidium theobromae</name>
    <dbReference type="NCBI Taxonomy" id="1582974"/>
    <lineage>
        <taxon>Eukaryota</taxon>
        <taxon>Fungi</taxon>
        <taxon>Dikarya</taxon>
        <taxon>Basidiomycota</taxon>
        <taxon>Agaricomycotina</taxon>
        <taxon>Agaricomycetes</taxon>
        <taxon>Cantharellales</taxon>
        <taxon>Ceratobasidiaceae</taxon>
        <taxon>Ceratobasidium</taxon>
    </lineage>
</organism>
<comment type="caution">
    <text evidence="2">The sequence shown here is derived from an EMBL/GenBank/DDBJ whole genome shotgun (WGS) entry which is preliminary data.</text>
</comment>
<feature type="compositionally biased region" description="Polar residues" evidence="1">
    <location>
        <begin position="1"/>
        <end position="10"/>
    </location>
</feature>
<sequence>MSPLSKSISGTPGVLLPDEEEDEEPASGHDQADYSLDGGGPGLVVPAIRQTNSRHFSLVSDLTGPPVGGKQAVGTSVLQGAPRGAVIANASTGESSADGAAPILEATLSSGVDSQDRQLLEAYPAASGGGSSPNGPVSYQCGVVSTTVGQTSDVATTLEGGPARLRLPTTSESTPDSVEYSTSKLNDTRNWHV</sequence>
<dbReference type="Proteomes" id="UP000383932">
    <property type="component" value="Unassembled WGS sequence"/>
</dbReference>
<feature type="region of interest" description="Disordered" evidence="1">
    <location>
        <begin position="1"/>
        <end position="45"/>
    </location>
</feature>
<feature type="compositionally biased region" description="Polar residues" evidence="1">
    <location>
        <begin position="168"/>
        <end position="185"/>
    </location>
</feature>